<dbReference type="InterPro" id="IPR000878">
    <property type="entry name" value="4pyrrol_Mease"/>
</dbReference>
<reference evidence="8 9" key="1">
    <citation type="journal article" date="2019" name="ISME J.">
        <title>Isolation and characterization of a thermophilic sulfur- and iron-reducing thaumarchaeote from a terrestrial acidic hot spring.</title>
        <authorList>
            <person name="Kato S."/>
            <person name="Itoh T."/>
            <person name="Yuki M."/>
            <person name="Nagamori M."/>
            <person name="Ohnishi M."/>
            <person name="Uematsu K."/>
            <person name="Suzuki K."/>
            <person name="Takashina T."/>
            <person name="Ohkuma M."/>
        </authorList>
    </citation>
    <scope>NUCLEOTIDE SEQUENCE [LARGE SCALE GENOMIC DNA]</scope>
    <source>
        <strain evidence="8 9">NAS-02</strain>
    </source>
</reference>
<dbReference type="InterPro" id="IPR014777">
    <property type="entry name" value="4pyrrole_Mease_sub1"/>
</dbReference>
<dbReference type="NCBIfam" id="NF004790">
    <property type="entry name" value="PRK06136.1"/>
    <property type="match status" value="1"/>
</dbReference>
<dbReference type="CDD" id="cd11642">
    <property type="entry name" value="SUMT"/>
    <property type="match status" value="1"/>
</dbReference>
<organism evidence="8 9">
    <name type="scientific">Conexivisphaera calida</name>
    <dbReference type="NCBI Taxonomy" id="1874277"/>
    <lineage>
        <taxon>Archaea</taxon>
        <taxon>Nitrososphaerota</taxon>
        <taxon>Conexivisphaeria</taxon>
        <taxon>Conexivisphaerales</taxon>
        <taxon>Conexivisphaeraceae</taxon>
        <taxon>Conexivisphaera</taxon>
    </lineage>
</organism>
<evidence type="ECO:0000256" key="5">
    <source>
        <dbReference type="ARBA" id="ARBA00023244"/>
    </source>
</evidence>
<evidence type="ECO:0000256" key="1">
    <source>
        <dbReference type="ARBA" id="ARBA00012162"/>
    </source>
</evidence>
<dbReference type="Pfam" id="PF00590">
    <property type="entry name" value="TP_methylase"/>
    <property type="match status" value="1"/>
</dbReference>
<keyword evidence="3 6" id="KW-0808">Transferase</keyword>
<dbReference type="InterPro" id="IPR035996">
    <property type="entry name" value="4pyrrol_Methylase_sf"/>
</dbReference>
<keyword evidence="4" id="KW-0949">S-adenosyl-L-methionine</keyword>
<evidence type="ECO:0000256" key="6">
    <source>
        <dbReference type="RuleBase" id="RU003960"/>
    </source>
</evidence>
<dbReference type="Gene3D" id="3.40.1010.10">
    <property type="entry name" value="Cobalt-precorrin-4 Transmethylase, Domain 1"/>
    <property type="match status" value="1"/>
</dbReference>
<proteinExistence type="inferred from homology"/>
<gene>
    <name evidence="8" type="ORF">NAS2_0054</name>
</gene>
<dbReference type="PROSITE" id="PS00840">
    <property type="entry name" value="SUMT_2"/>
    <property type="match status" value="1"/>
</dbReference>
<evidence type="ECO:0000256" key="3">
    <source>
        <dbReference type="ARBA" id="ARBA00022679"/>
    </source>
</evidence>
<comment type="similarity">
    <text evidence="6">Belongs to the precorrin methyltransferase family.</text>
</comment>
<dbReference type="KEGG" id="ccai:NAS2_0054"/>
<dbReference type="NCBIfam" id="TIGR01469">
    <property type="entry name" value="cobA_cysG_Cterm"/>
    <property type="match status" value="1"/>
</dbReference>
<keyword evidence="5" id="KW-0627">Porphyrin biosynthesis</keyword>
<dbReference type="GO" id="GO:0019354">
    <property type="term" value="P:siroheme biosynthetic process"/>
    <property type="evidence" value="ECO:0007669"/>
    <property type="project" value="InterPro"/>
</dbReference>
<dbReference type="InterPro" id="IPR006366">
    <property type="entry name" value="CobA/CysG_C"/>
</dbReference>
<evidence type="ECO:0000313" key="9">
    <source>
        <dbReference type="Proteomes" id="UP000509448"/>
    </source>
</evidence>
<dbReference type="EC" id="2.1.1.107" evidence="1"/>
<dbReference type="GO" id="GO:0004851">
    <property type="term" value="F:uroporphyrin-III C-methyltransferase activity"/>
    <property type="evidence" value="ECO:0007669"/>
    <property type="project" value="UniProtKB-EC"/>
</dbReference>
<accession>A0A4P2VJG9</accession>
<dbReference type="SUPFAM" id="SSF53790">
    <property type="entry name" value="Tetrapyrrole methylase"/>
    <property type="match status" value="1"/>
</dbReference>
<dbReference type="InterPro" id="IPR003043">
    <property type="entry name" value="Uropor_MeTrfase_CS"/>
</dbReference>
<keyword evidence="2 6" id="KW-0489">Methyltransferase</keyword>
<dbReference type="Gene3D" id="3.30.950.10">
    <property type="entry name" value="Methyltransferase, Cobalt-precorrin-4 Transmethylase, Domain 2"/>
    <property type="match status" value="1"/>
</dbReference>
<dbReference type="EMBL" id="AP018732">
    <property type="protein sequence ID" value="BBE41468.1"/>
    <property type="molecule type" value="Genomic_DNA"/>
</dbReference>
<dbReference type="PANTHER" id="PTHR45790:SF3">
    <property type="entry name" value="S-ADENOSYL-L-METHIONINE-DEPENDENT UROPORPHYRINOGEN III METHYLTRANSFERASE, CHLOROPLASTIC"/>
    <property type="match status" value="1"/>
</dbReference>
<evidence type="ECO:0000313" key="8">
    <source>
        <dbReference type="EMBL" id="BBE41468.1"/>
    </source>
</evidence>
<dbReference type="PROSITE" id="PS00839">
    <property type="entry name" value="SUMT_1"/>
    <property type="match status" value="1"/>
</dbReference>
<name>A0A4P2VJG9_9ARCH</name>
<sequence>MSGVVYIVGAGPGDPELLTIKAARLLSEADVILYDRLAPPGALSYARRDARLVDVGKAPGGKGWTQDEINSEMARWAVAGMKVVRLKGGDPLVFGRGEEECSYLLARNIRCDIVPGVSSATGVPSCAGIPLASRWGSSTFAVATGRTAQGPPATGLGEIAGRVDTLVIMMPLSNLRNIADELTTAVGPDTPAALVRNGCTGSQSVIEATIYEIPSKAAGLSPPAILVVGAGAALRRRLAHPARAP</sequence>
<feature type="domain" description="Tetrapyrrole methylase" evidence="7">
    <location>
        <begin position="5"/>
        <end position="213"/>
    </location>
</feature>
<dbReference type="Proteomes" id="UP000509448">
    <property type="component" value="Chromosome"/>
</dbReference>
<dbReference type="GO" id="GO:0032259">
    <property type="term" value="P:methylation"/>
    <property type="evidence" value="ECO:0007669"/>
    <property type="project" value="UniProtKB-KW"/>
</dbReference>
<evidence type="ECO:0000256" key="2">
    <source>
        <dbReference type="ARBA" id="ARBA00022603"/>
    </source>
</evidence>
<dbReference type="FunFam" id="3.40.1010.10:FF:000001">
    <property type="entry name" value="Siroheme synthase"/>
    <property type="match status" value="1"/>
</dbReference>
<dbReference type="AlphaFoldDB" id="A0A4P2VJG9"/>
<dbReference type="PANTHER" id="PTHR45790">
    <property type="entry name" value="SIROHEME SYNTHASE-RELATED"/>
    <property type="match status" value="1"/>
</dbReference>
<dbReference type="InterPro" id="IPR014776">
    <property type="entry name" value="4pyrrole_Mease_sub2"/>
</dbReference>
<protein>
    <recommendedName>
        <fullName evidence="1">uroporphyrinogen-III C-methyltransferase</fullName>
        <ecNumber evidence="1">2.1.1.107</ecNumber>
    </recommendedName>
</protein>
<keyword evidence="9" id="KW-1185">Reference proteome</keyword>
<evidence type="ECO:0000259" key="7">
    <source>
        <dbReference type="Pfam" id="PF00590"/>
    </source>
</evidence>
<evidence type="ECO:0000256" key="4">
    <source>
        <dbReference type="ARBA" id="ARBA00022691"/>
    </source>
</evidence>
<dbReference type="InterPro" id="IPR050161">
    <property type="entry name" value="Siro_Cobalamin_biosynth"/>
</dbReference>